<protein>
    <recommendedName>
        <fullName evidence="10">Polymerase nucleotidyl transferase domain-containing protein</fullName>
    </recommendedName>
</protein>
<keyword evidence="5" id="KW-0479">Metal-binding</keyword>
<evidence type="ECO:0000256" key="8">
    <source>
        <dbReference type="ARBA" id="ARBA00022842"/>
    </source>
</evidence>
<dbReference type="InterPro" id="IPR043519">
    <property type="entry name" value="NT_sf"/>
</dbReference>
<evidence type="ECO:0000313" key="12">
    <source>
        <dbReference type="Proteomes" id="UP000700732"/>
    </source>
</evidence>
<dbReference type="SUPFAM" id="SSF81301">
    <property type="entry name" value="Nucleotidyltransferase"/>
    <property type="match status" value="1"/>
</dbReference>
<gene>
    <name evidence="11" type="ORF">FH603_1530</name>
</gene>
<evidence type="ECO:0000256" key="7">
    <source>
        <dbReference type="ARBA" id="ARBA00022840"/>
    </source>
</evidence>
<dbReference type="PANTHER" id="PTHR33571">
    <property type="entry name" value="SSL8005 PROTEIN"/>
    <property type="match status" value="1"/>
</dbReference>
<evidence type="ECO:0000256" key="6">
    <source>
        <dbReference type="ARBA" id="ARBA00022741"/>
    </source>
</evidence>
<evidence type="ECO:0000256" key="9">
    <source>
        <dbReference type="ARBA" id="ARBA00038276"/>
    </source>
</evidence>
<comment type="cofactor">
    <cofactor evidence="1">
        <name>Mg(2+)</name>
        <dbReference type="ChEBI" id="CHEBI:18420"/>
    </cofactor>
</comment>
<dbReference type="Gene3D" id="3.30.460.10">
    <property type="entry name" value="Beta Polymerase, domain 2"/>
    <property type="match status" value="1"/>
</dbReference>
<keyword evidence="4" id="KW-0548">Nucleotidyltransferase</keyword>
<comment type="caution">
    <text evidence="11">The sequence shown here is derived from an EMBL/GenBank/DDBJ whole genome shotgun (WGS) entry which is preliminary data.</text>
</comment>
<evidence type="ECO:0000256" key="1">
    <source>
        <dbReference type="ARBA" id="ARBA00001946"/>
    </source>
</evidence>
<dbReference type="EMBL" id="VFIA01000007">
    <property type="protein sequence ID" value="MBC3791032.1"/>
    <property type="molecule type" value="Genomic_DNA"/>
</dbReference>
<organism evidence="11 12">
    <name type="scientific">Spirosoma utsteinense</name>
    <dbReference type="NCBI Taxonomy" id="2585773"/>
    <lineage>
        <taxon>Bacteria</taxon>
        <taxon>Pseudomonadati</taxon>
        <taxon>Bacteroidota</taxon>
        <taxon>Cytophagia</taxon>
        <taxon>Cytophagales</taxon>
        <taxon>Cytophagaceae</taxon>
        <taxon>Spirosoma</taxon>
    </lineage>
</organism>
<dbReference type="Pfam" id="PF01909">
    <property type="entry name" value="NTP_transf_2"/>
    <property type="match status" value="1"/>
</dbReference>
<evidence type="ECO:0000256" key="3">
    <source>
        <dbReference type="ARBA" id="ARBA00022679"/>
    </source>
</evidence>
<keyword evidence="3" id="KW-0808">Transferase</keyword>
<evidence type="ECO:0000259" key="10">
    <source>
        <dbReference type="Pfam" id="PF01909"/>
    </source>
</evidence>
<dbReference type="Proteomes" id="UP000700732">
    <property type="component" value="Unassembled WGS sequence"/>
</dbReference>
<proteinExistence type="inferred from homology"/>
<evidence type="ECO:0000256" key="2">
    <source>
        <dbReference type="ARBA" id="ARBA00022649"/>
    </source>
</evidence>
<evidence type="ECO:0000256" key="4">
    <source>
        <dbReference type="ARBA" id="ARBA00022695"/>
    </source>
</evidence>
<dbReference type="InterPro" id="IPR002934">
    <property type="entry name" value="Polymerase_NTP_transf_dom"/>
</dbReference>
<dbReference type="PANTHER" id="PTHR33571:SF12">
    <property type="entry name" value="BSL3053 PROTEIN"/>
    <property type="match status" value="1"/>
</dbReference>
<keyword evidence="7" id="KW-0067">ATP-binding</keyword>
<keyword evidence="8" id="KW-0460">Magnesium</keyword>
<reference evidence="11 12" key="1">
    <citation type="submission" date="2019-06" db="EMBL/GenBank/DDBJ databases">
        <title>Spirosoma utsteinense sp. nov. isolated from Antarctic ice-free soils.</title>
        <authorList>
            <person name="Tahon G."/>
        </authorList>
    </citation>
    <scope>NUCLEOTIDE SEQUENCE [LARGE SCALE GENOMIC DNA]</scope>
    <source>
        <strain evidence="11 12">LMG 31447</strain>
    </source>
</reference>
<dbReference type="InterPro" id="IPR052038">
    <property type="entry name" value="Type-VII_TA_antitoxin"/>
</dbReference>
<evidence type="ECO:0000313" key="11">
    <source>
        <dbReference type="EMBL" id="MBC3791032.1"/>
    </source>
</evidence>
<dbReference type="CDD" id="cd05403">
    <property type="entry name" value="NT_KNTase_like"/>
    <property type="match status" value="1"/>
</dbReference>
<name>A0ABR6W368_9BACT</name>
<dbReference type="RefSeq" id="WP_186736840.1">
    <property type="nucleotide sequence ID" value="NZ_VFIA01000007.1"/>
</dbReference>
<comment type="similarity">
    <text evidence="9">Belongs to the MntA antitoxin family.</text>
</comment>
<keyword evidence="6" id="KW-0547">Nucleotide-binding</keyword>
<accession>A0ABR6W368</accession>
<keyword evidence="2" id="KW-1277">Toxin-antitoxin system</keyword>
<feature type="domain" description="Polymerase nucleotidyl transferase" evidence="10">
    <location>
        <begin position="13"/>
        <end position="96"/>
    </location>
</feature>
<evidence type="ECO:0000256" key="5">
    <source>
        <dbReference type="ARBA" id="ARBA00022723"/>
    </source>
</evidence>
<sequence length="103" mass="12075">MNRLTTYTPDIVRLCKIHKVKSLYAFGSVLTNEYDGDSDIDLIVEFAPIDVAEYADNYFDFKFSLQDILKRPIDLLEEKAIKNPYFRQSLNQQRQLVYGQSRC</sequence>
<keyword evidence="12" id="KW-1185">Reference proteome</keyword>